<feature type="transmembrane region" description="Helical" evidence="9">
    <location>
        <begin position="327"/>
        <end position="346"/>
    </location>
</feature>
<keyword evidence="13" id="KW-1185">Reference proteome</keyword>
<keyword evidence="7 9" id="KW-0924">Ammonia transport</keyword>
<name>A0ABT1Q2M3_9ACTN</name>
<feature type="transmembrane region" description="Helical" evidence="9">
    <location>
        <begin position="366"/>
        <end position="388"/>
    </location>
</feature>
<feature type="transmembrane region" description="Helical" evidence="9">
    <location>
        <begin position="181"/>
        <end position="200"/>
    </location>
</feature>
<dbReference type="InterPro" id="IPR024041">
    <property type="entry name" value="NH4_transpt_AmtB-like_dom"/>
</dbReference>
<feature type="transmembrane region" description="Helical" evidence="9">
    <location>
        <begin position="212"/>
        <end position="229"/>
    </location>
</feature>
<evidence type="ECO:0000256" key="5">
    <source>
        <dbReference type="ARBA" id="ARBA00022989"/>
    </source>
</evidence>
<feature type="transmembrane region" description="Helical" evidence="9">
    <location>
        <begin position="140"/>
        <end position="161"/>
    </location>
</feature>
<dbReference type="PROSITE" id="PS01219">
    <property type="entry name" value="AMMONIUM_TRANSP"/>
    <property type="match status" value="1"/>
</dbReference>
<reference evidence="12" key="1">
    <citation type="submission" date="2022-06" db="EMBL/GenBank/DDBJ databases">
        <title>Draft genome sequence of Streptomyces sp. RB6PN25 isolated from peat swamp forest in Thailand.</title>
        <authorList>
            <person name="Duangmal K."/>
            <person name="Klaysubun C."/>
        </authorList>
    </citation>
    <scope>NUCLEOTIDE SEQUENCE</scope>
    <source>
        <strain evidence="12">RB6PN25</strain>
    </source>
</reference>
<comment type="similarity">
    <text evidence="2 9">Belongs to the ammonia transporter channel (TC 1.A.11.2) family.</text>
</comment>
<evidence type="ECO:0000256" key="1">
    <source>
        <dbReference type="ARBA" id="ARBA00004141"/>
    </source>
</evidence>
<feature type="domain" description="Ammonium transporter AmtB-like" evidence="11">
    <location>
        <begin position="22"/>
        <end position="418"/>
    </location>
</feature>
<feature type="transmembrane region" description="Helical" evidence="9">
    <location>
        <begin position="20"/>
        <end position="42"/>
    </location>
</feature>
<dbReference type="SUPFAM" id="SSF111352">
    <property type="entry name" value="Ammonium transporter"/>
    <property type="match status" value="1"/>
</dbReference>
<evidence type="ECO:0000259" key="11">
    <source>
        <dbReference type="Pfam" id="PF00909"/>
    </source>
</evidence>
<keyword evidence="3 9" id="KW-0813">Transport</keyword>
<evidence type="ECO:0000256" key="4">
    <source>
        <dbReference type="ARBA" id="ARBA00022692"/>
    </source>
</evidence>
<feature type="transmembrane region" description="Helical" evidence="9">
    <location>
        <begin position="54"/>
        <end position="72"/>
    </location>
</feature>
<feature type="compositionally biased region" description="Low complexity" evidence="10">
    <location>
        <begin position="446"/>
        <end position="458"/>
    </location>
</feature>
<evidence type="ECO:0000256" key="6">
    <source>
        <dbReference type="ARBA" id="ARBA00023136"/>
    </source>
</evidence>
<evidence type="ECO:0000256" key="2">
    <source>
        <dbReference type="ARBA" id="ARBA00005887"/>
    </source>
</evidence>
<evidence type="ECO:0000256" key="7">
    <source>
        <dbReference type="ARBA" id="ARBA00023177"/>
    </source>
</evidence>
<keyword evidence="6 9" id="KW-0472">Membrane</keyword>
<evidence type="ECO:0000313" key="12">
    <source>
        <dbReference type="EMBL" id="MCQ4084197.1"/>
    </source>
</evidence>
<evidence type="ECO:0000256" key="3">
    <source>
        <dbReference type="ARBA" id="ARBA00022448"/>
    </source>
</evidence>
<evidence type="ECO:0000256" key="8">
    <source>
        <dbReference type="ARBA" id="ARBA00050025"/>
    </source>
</evidence>
<feature type="region of interest" description="Disordered" evidence="10">
    <location>
        <begin position="433"/>
        <end position="458"/>
    </location>
</feature>
<feature type="transmembrane region" description="Helical" evidence="9">
    <location>
        <begin position="269"/>
        <end position="287"/>
    </location>
</feature>
<comment type="subcellular location">
    <subcellularLocation>
        <location evidence="9">Cell membrane</location>
        <topology evidence="9">Multi-pass membrane protein</topology>
    </subcellularLocation>
    <subcellularLocation>
        <location evidence="1">Membrane</location>
        <topology evidence="1">Multi-pass membrane protein</topology>
    </subcellularLocation>
</comment>
<dbReference type="PANTHER" id="PTHR43029:SF10">
    <property type="entry name" value="AMMONIUM TRANSPORTER MEP2"/>
    <property type="match status" value="1"/>
</dbReference>
<sequence>MPVGIMTTLAADKPALDTGATAFMLISAALVMVMTPGLAFFYGGMVRVKSVLNMLMMSFISLGIITILWTLFGFSEAFGTDHAGIIGGTDWLGMRHIGLTELWPSTGIPVYVFAVFQLMFAIITPALISGSLADRVKFTAWSLFITLWAIIVYFPVAHWVWGTGGWLNKLGVIDFAGGTAVHINAGAAGLGAILVTGKRVGFKKDPFRPHNLPLVMLGAGLLWFGWFGFNAGSWLKADGVASVVFTNTQVATAAAMLGWLAYEKLRHGSFTTLGAASGAVAGLVAITPSCGSVSPLGAIAVGAIAGVVCAWAVGLKYKFGFDDSLDVVGVHMVGGIIGSLLIGFFATGEVGQTAKGLFYGGGFGQLGKQAIGVTAVLLYSLIASAVLAKLIDLVMGFRVTEDDEVSGIDQTEHAETAYDYSGVGSAARSSLAAVTSSDRTEETPKATEAAETATKVDA</sequence>
<dbReference type="Pfam" id="PF00909">
    <property type="entry name" value="Ammonium_transp"/>
    <property type="match status" value="1"/>
</dbReference>
<protein>
    <recommendedName>
        <fullName evidence="8 9">Ammonium transporter</fullName>
    </recommendedName>
</protein>
<dbReference type="InterPro" id="IPR029020">
    <property type="entry name" value="Ammonium/urea_transptr"/>
</dbReference>
<feature type="transmembrane region" description="Helical" evidence="9">
    <location>
        <begin position="293"/>
        <end position="315"/>
    </location>
</feature>
<accession>A0ABT1Q2M3</accession>
<dbReference type="InterPro" id="IPR018047">
    <property type="entry name" value="Ammonium_transpt_CS"/>
</dbReference>
<dbReference type="PANTHER" id="PTHR43029">
    <property type="entry name" value="AMMONIUM TRANSPORTER MEP2"/>
    <property type="match status" value="1"/>
</dbReference>
<feature type="transmembrane region" description="Helical" evidence="9">
    <location>
        <begin position="108"/>
        <end position="128"/>
    </location>
</feature>
<evidence type="ECO:0000256" key="10">
    <source>
        <dbReference type="SAM" id="MobiDB-lite"/>
    </source>
</evidence>
<evidence type="ECO:0000256" key="9">
    <source>
        <dbReference type="RuleBase" id="RU362002"/>
    </source>
</evidence>
<dbReference type="EMBL" id="JANFNG010000031">
    <property type="protein sequence ID" value="MCQ4084197.1"/>
    <property type="molecule type" value="Genomic_DNA"/>
</dbReference>
<dbReference type="Proteomes" id="UP001057702">
    <property type="component" value="Unassembled WGS sequence"/>
</dbReference>
<organism evidence="12 13">
    <name type="scientific">Streptomyces humicola</name>
    <dbReference type="NCBI Taxonomy" id="2953240"/>
    <lineage>
        <taxon>Bacteria</taxon>
        <taxon>Bacillati</taxon>
        <taxon>Actinomycetota</taxon>
        <taxon>Actinomycetes</taxon>
        <taxon>Kitasatosporales</taxon>
        <taxon>Streptomycetaceae</taxon>
        <taxon>Streptomyces</taxon>
    </lineage>
</organism>
<dbReference type="InterPro" id="IPR001905">
    <property type="entry name" value="Ammonium_transpt"/>
</dbReference>
<evidence type="ECO:0000313" key="13">
    <source>
        <dbReference type="Proteomes" id="UP001057702"/>
    </source>
</evidence>
<keyword evidence="4 9" id="KW-0812">Transmembrane</keyword>
<dbReference type="RefSeq" id="WP_255923241.1">
    <property type="nucleotide sequence ID" value="NZ_JANFNG010000031.1"/>
</dbReference>
<comment type="caution">
    <text evidence="12">The sequence shown here is derived from an EMBL/GenBank/DDBJ whole genome shotgun (WGS) entry which is preliminary data.</text>
</comment>
<dbReference type="Gene3D" id="1.10.3430.10">
    <property type="entry name" value="Ammonium transporter AmtB like domains"/>
    <property type="match status" value="1"/>
</dbReference>
<dbReference type="NCBIfam" id="TIGR00836">
    <property type="entry name" value="amt"/>
    <property type="match status" value="1"/>
</dbReference>
<gene>
    <name evidence="12" type="ORF">NGB36_27385</name>
</gene>
<keyword evidence="5 9" id="KW-1133">Transmembrane helix</keyword>
<proteinExistence type="inferred from homology"/>
<feature type="transmembrane region" description="Helical" evidence="9">
    <location>
        <begin position="241"/>
        <end position="262"/>
    </location>
</feature>